<dbReference type="KEGG" id="maga:Mag101_05360"/>
<feature type="domain" description="Cytochrome c-552/4" evidence="4">
    <location>
        <begin position="212"/>
        <end position="250"/>
    </location>
</feature>
<protein>
    <recommendedName>
        <fullName evidence="4">Cytochrome c-552/4 domain-containing protein</fullName>
    </recommendedName>
</protein>
<dbReference type="InterPro" id="IPR051829">
    <property type="entry name" value="Multiheme_Cytochr_ET"/>
</dbReference>
<sequence>MRAPIIFLLAVLAATACDKNAGVGDAENPPNTDQQAAAVESQKPAVAHVTQGEQGKERKKGASPQADGNPDYVGVAQCAACHQQEFHDWQKSHHDLAMKTPDVETVVGDFDDAIFDYFGTESRFFQRDDQYFVRTDGPDGELHDYPVAYTFGVYPLQQYLIEFPGGRLQALSLSWDARPKEEGGQRWFHLYPDEEIKAGDPLHWTGINQNWNFQCSDCHSTNLHKNYDAESQTFATRWSEMNVGCESCHGPGRAHVEWAGLPESERAAIKDQGFELRFDGRRQARWAMDAKTGIAHIANEVHTQAEIPVCAQCHSRRGTQFPGVKPEDNFLDFFHPALLGEGLYHADGQINDEVYVWGSFLQSKMHGAGVTCSNCHNPHSLELRASGNGVCAQCHLPTKFDTVEHHFHPVGTEGAQCVNCHMTDKVYMQVDARRDHSFRVPRPDLSEKIGSPNACIGCHTDETNTWAAAILEEKFGEPDPHYGEALFAGRVGAPDAESQLLKLAMDEDQPDIARATAVSMLPRYLSQTSAQVLQVIAQGDDALQHLGLAQSLDQVPQQVRPALAIPLLYEDERVTASLAASALAGAPLQSYPEEVGKRFDQAMADYQASAEFNSDRPESLVNLASLRGREGDLPGAEKLLQQAVELAPYYTPAIINLADLYRGTGRERDGERLLRSALNRPIEEAIEKAPLQHALGLSLVRQQKLQDAMPMLRAAADAENSTPRYGYVYAIALNSAGDSTAAIQYLEQALQRFPGDPEMMSALISLYRDTGQQEKAEQLRKQLQ</sequence>
<dbReference type="InterPro" id="IPR023155">
    <property type="entry name" value="Cyt_c-552/4"/>
</dbReference>
<dbReference type="GO" id="GO:0016491">
    <property type="term" value="F:oxidoreductase activity"/>
    <property type="evidence" value="ECO:0007669"/>
    <property type="project" value="TreeGrafter"/>
</dbReference>
<evidence type="ECO:0000256" key="1">
    <source>
        <dbReference type="ARBA" id="ARBA00022729"/>
    </source>
</evidence>
<evidence type="ECO:0000313" key="6">
    <source>
        <dbReference type="Proteomes" id="UP000188219"/>
    </source>
</evidence>
<dbReference type="PANTHER" id="PTHR35038">
    <property type="entry name" value="DISSIMILATORY SULFITE REDUCTASE SIRA"/>
    <property type="match status" value="1"/>
</dbReference>
<reference evidence="5" key="1">
    <citation type="submission" date="2017-02" db="EMBL/GenBank/DDBJ databases">
        <title>Genome of Microbulbifer agarilyticus GP101.</title>
        <authorList>
            <person name="Jung J."/>
            <person name="Bae S.S."/>
            <person name="Baek K."/>
        </authorList>
    </citation>
    <scope>NUCLEOTIDE SEQUENCE [LARGE SCALE GENOMIC DNA]</scope>
    <source>
        <strain evidence="5">GP101</strain>
    </source>
</reference>
<name>A0A1Q2M330_9GAMM</name>
<evidence type="ECO:0000259" key="4">
    <source>
        <dbReference type="Pfam" id="PF13435"/>
    </source>
</evidence>
<dbReference type="InterPro" id="IPR011990">
    <property type="entry name" value="TPR-like_helical_dom_sf"/>
</dbReference>
<evidence type="ECO:0000313" key="5">
    <source>
        <dbReference type="EMBL" id="AQQ67134.1"/>
    </source>
</evidence>
<dbReference type="Gene3D" id="1.25.40.10">
    <property type="entry name" value="Tetratricopeptide repeat domain"/>
    <property type="match status" value="1"/>
</dbReference>
<dbReference type="Pfam" id="PF14559">
    <property type="entry name" value="TPR_19"/>
    <property type="match status" value="1"/>
</dbReference>
<dbReference type="SUPFAM" id="SSF81901">
    <property type="entry name" value="HCP-like"/>
    <property type="match status" value="1"/>
</dbReference>
<evidence type="ECO:0000256" key="2">
    <source>
        <dbReference type="SAM" id="MobiDB-lite"/>
    </source>
</evidence>
<dbReference type="RefSeq" id="WP_077401842.1">
    <property type="nucleotide sequence ID" value="NZ_CP019650.1"/>
</dbReference>
<dbReference type="Gene3D" id="1.10.1130.10">
    <property type="entry name" value="Flavocytochrome C3, Chain A"/>
    <property type="match status" value="2"/>
</dbReference>
<dbReference type="OrthoDB" id="9814800at2"/>
<keyword evidence="6" id="KW-1185">Reference proteome</keyword>
<keyword evidence="1 3" id="KW-0732">Signal</keyword>
<dbReference type="EMBL" id="CP019650">
    <property type="protein sequence ID" value="AQQ67134.1"/>
    <property type="molecule type" value="Genomic_DNA"/>
</dbReference>
<proteinExistence type="predicted"/>
<dbReference type="SUPFAM" id="SSF48695">
    <property type="entry name" value="Multiheme cytochromes"/>
    <property type="match status" value="1"/>
</dbReference>
<dbReference type="AlphaFoldDB" id="A0A1Q2M330"/>
<gene>
    <name evidence="5" type="ORF">Mag101_05360</name>
</gene>
<feature type="region of interest" description="Disordered" evidence="2">
    <location>
        <begin position="23"/>
        <end position="69"/>
    </location>
</feature>
<feature type="domain" description="Cytochrome c-552/4" evidence="4">
    <location>
        <begin position="77"/>
        <end position="101"/>
    </location>
</feature>
<evidence type="ECO:0000256" key="3">
    <source>
        <dbReference type="SAM" id="SignalP"/>
    </source>
</evidence>
<dbReference type="Proteomes" id="UP000188219">
    <property type="component" value="Chromosome"/>
</dbReference>
<dbReference type="Pfam" id="PF13435">
    <property type="entry name" value="Cytochrome_C554"/>
    <property type="match status" value="2"/>
</dbReference>
<dbReference type="InterPro" id="IPR036280">
    <property type="entry name" value="Multihaem_cyt_sf"/>
</dbReference>
<dbReference type="SMART" id="SM00028">
    <property type="entry name" value="TPR"/>
    <property type="match status" value="3"/>
</dbReference>
<dbReference type="InterPro" id="IPR019734">
    <property type="entry name" value="TPR_rpt"/>
</dbReference>
<accession>A0A1Q2M330</accession>
<dbReference type="STRING" id="260552.Mag101_05360"/>
<feature type="signal peptide" evidence="3">
    <location>
        <begin position="1"/>
        <end position="16"/>
    </location>
</feature>
<dbReference type="PROSITE" id="PS51257">
    <property type="entry name" value="PROKAR_LIPOPROTEIN"/>
    <property type="match status" value="1"/>
</dbReference>
<organism evidence="5 6">
    <name type="scientific">Microbulbifer agarilyticus</name>
    <dbReference type="NCBI Taxonomy" id="260552"/>
    <lineage>
        <taxon>Bacteria</taxon>
        <taxon>Pseudomonadati</taxon>
        <taxon>Pseudomonadota</taxon>
        <taxon>Gammaproteobacteria</taxon>
        <taxon>Cellvibrionales</taxon>
        <taxon>Microbulbiferaceae</taxon>
        <taxon>Microbulbifer</taxon>
    </lineage>
</organism>
<dbReference type="PANTHER" id="PTHR35038:SF8">
    <property type="entry name" value="C-TYPE POLYHEME CYTOCHROME OMCC"/>
    <property type="match status" value="1"/>
</dbReference>
<feature type="chain" id="PRO_5012253283" description="Cytochrome c-552/4 domain-containing protein" evidence="3">
    <location>
        <begin position="17"/>
        <end position="784"/>
    </location>
</feature>
<dbReference type="Pfam" id="PF13432">
    <property type="entry name" value="TPR_16"/>
    <property type="match status" value="1"/>
</dbReference>